<sequence length="699" mass="79018">MADIDSVREAELREKQICRFCLSQEDMLGSIFVEHKRIKATASLPLQIMAITSIEVNKGDGMPGYICLDCRLLFEHSYRFKQMCKKAETLLRQYPLTGTWPKALDKPRAPMVGAKRDAPTEVQPKKLLNTMGNKANNVTIENVQILKTATLRGIAQRAAVGPPKLLNVAAASSAEPAIPPRAAIKRSYQVKVENSQELSMDDVHNLIADIEGQLDMDKTATCSPGKSPMRLLNKITEEPVEPRIAPPQIKHYDDGNVALVTAVLDPNELDAAADPTKNAERVATNVFPCTHCHRSFPLQQLLDIHIANHKRERSFKCPDCDKSFFSKYDLKKHSFLHTGERPYKCAICNSTFNRRALLNRHERTHTDVPKYICVYCELPFISREEMEKHTLKHTKYRPFQCDFCQKSFSFKQSLERHEVLHSTNLPFPCQYCSRGFVTAGRLASHLRAHAGRRSYPCKYCRKSFLLSHHLSRHMRMHDLASTTTFTCCICKESHNSFASLLKHSSIHSKESLMCALCKSKCSSEHELESHMMAHRHSDRFACEFCDYIFITYSELKKHIDKDHVLDMVPYQNVADKEVKEESELIEELLAEEPSNESVDNESTSPPKAKVRKLSEEPKPKVKQEELADQSEQASTSSQRARKSGSTRSSVGASVSPEGKSTARKPRAVKTNKAVAKTEVIEEPANKLGNKLRIGKVTKK</sequence>
<feature type="domain" description="C2H2-type" evidence="13">
    <location>
        <begin position="371"/>
        <end position="398"/>
    </location>
</feature>
<dbReference type="InterPro" id="IPR050331">
    <property type="entry name" value="Zinc_finger"/>
</dbReference>
<dbReference type="RefSeq" id="XP_034102430.1">
    <property type="nucleotide sequence ID" value="XM_034246539.2"/>
</dbReference>
<dbReference type="FunFam" id="3.30.160.60:FF:000322">
    <property type="entry name" value="GDNF-inducible zinc finger protein 1"/>
    <property type="match status" value="1"/>
</dbReference>
<proteinExistence type="predicted"/>
<gene>
    <name evidence="16" type="primary">LOC117566918</name>
</gene>
<feature type="compositionally biased region" description="Basic and acidic residues" evidence="12">
    <location>
        <begin position="612"/>
        <end position="625"/>
    </location>
</feature>
<evidence type="ECO:0000256" key="12">
    <source>
        <dbReference type="SAM" id="MobiDB-lite"/>
    </source>
</evidence>
<dbReference type="SUPFAM" id="SSF57716">
    <property type="entry name" value="Glucocorticoid receptor-like (DNA-binding domain)"/>
    <property type="match status" value="1"/>
</dbReference>
<feature type="domain" description="C2H2-type" evidence="13">
    <location>
        <begin position="485"/>
        <end position="512"/>
    </location>
</feature>
<feature type="compositionally biased region" description="Polar residues" evidence="12">
    <location>
        <begin position="595"/>
        <end position="605"/>
    </location>
</feature>
<keyword evidence="5 11" id="KW-0862">Zinc</keyword>
<reference evidence="16" key="1">
    <citation type="submission" date="2025-08" db="UniProtKB">
        <authorList>
            <consortium name="RefSeq"/>
        </authorList>
    </citation>
    <scope>IDENTIFICATION</scope>
    <source>
        <strain evidence="16">15112-1751.03</strain>
        <tissue evidence="16">Whole Adult</tissue>
    </source>
</reference>
<dbReference type="PROSITE" id="PS51915">
    <property type="entry name" value="ZAD"/>
    <property type="match status" value="1"/>
</dbReference>
<dbReference type="InterPro" id="IPR013087">
    <property type="entry name" value="Znf_C2H2_type"/>
</dbReference>
<evidence type="ECO:0000256" key="9">
    <source>
        <dbReference type="ARBA" id="ARBA00023242"/>
    </source>
</evidence>
<dbReference type="PANTHER" id="PTHR16515">
    <property type="entry name" value="PR DOMAIN ZINC FINGER PROTEIN"/>
    <property type="match status" value="1"/>
</dbReference>
<dbReference type="Proteomes" id="UP000515160">
    <property type="component" value="Chromosome 3"/>
</dbReference>
<feature type="domain" description="C2H2-type" evidence="13">
    <location>
        <begin position="315"/>
        <end position="342"/>
    </location>
</feature>
<dbReference type="GeneID" id="117566918"/>
<feature type="compositionally biased region" description="Polar residues" evidence="12">
    <location>
        <begin position="629"/>
        <end position="638"/>
    </location>
</feature>
<dbReference type="Pfam" id="PF07776">
    <property type="entry name" value="zf-AD"/>
    <property type="match status" value="1"/>
</dbReference>
<evidence type="ECO:0000259" key="14">
    <source>
        <dbReference type="PROSITE" id="PS51915"/>
    </source>
</evidence>
<accession>A0A6P8WVE7</accession>
<feature type="binding site" evidence="11">
    <location>
        <position position="18"/>
    </location>
    <ligand>
        <name>Zn(2+)</name>
        <dbReference type="ChEBI" id="CHEBI:29105"/>
    </ligand>
</feature>
<dbReference type="GO" id="GO:0003677">
    <property type="term" value="F:DNA binding"/>
    <property type="evidence" value="ECO:0007669"/>
    <property type="project" value="UniProtKB-KW"/>
</dbReference>
<keyword evidence="6" id="KW-0805">Transcription regulation</keyword>
<feature type="domain" description="C2H2-type" evidence="13">
    <location>
        <begin position="287"/>
        <end position="314"/>
    </location>
</feature>
<dbReference type="PROSITE" id="PS00028">
    <property type="entry name" value="ZINC_FINGER_C2H2_1"/>
    <property type="match status" value="8"/>
</dbReference>
<feature type="region of interest" description="Disordered" evidence="12">
    <location>
        <begin position="589"/>
        <end position="673"/>
    </location>
</feature>
<dbReference type="OrthoDB" id="6077919at2759"/>
<dbReference type="Pfam" id="PF00096">
    <property type="entry name" value="zf-C2H2"/>
    <property type="match status" value="4"/>
</dbReference>
<dbReference type="GO" id="GO:0005634">
    <property type="term" value="C:nucleus"/>
    <property type="evidence" value="ECO:0007669"/>
    <property type="project" value="UniProtKB-SubCell"/>
</dbReference>
<evidence type="ECO:0000256" key="11">
    <source>
        <dbReference type="PROSITE-ProRule" id="PRU01263"/>
    </source>
</evidence>
<protein>
    <submittedName>
        <fullName evidence="16">Zinc finger protein 394</fullName>
    </submittedName>
</protein>
<feature type="binding site" evidence="11">
    <location>
        <position position="70"/>
    </location>
    <ligand>
        <name>Zn(2+)</name>
        <dbReference type="ChEBI" id="CHEBI:29105"/>
    </ligand>
</feature>
<evidence type="ECO:0000256" key="3">
    <source>
        <dbReference type="ARBA" id="ARBA00022737"/>
    </source>
</evidence>
<keyword evidence="9" id="KW-0539">Nucleus</keyword>
<evidence type="ECO:0000313" key="15">
    <source>
        <dbReference type="Proteomes" id="UP000515160"/>
    </source>
</evidence>
<dbReference type="PROSITE" id="PS50157">
    <property type="entry name" value="ZINC_FINGER_C2H2_2"/>
    <property type="match status" value="9"/>
</dbReference>
<keyword evidence="3" id="KW-0677">Repeat</keyword>
<name>A0A6P8WVE7_DROAB</name>
<feature type="domain" description="C2H2-type" evidence="13">
    <location>
        <begin position="455"/>
        <end position="477"/>
    </location>
</feature>
<keyword evidence="4 10" id="KW-0863">Zinc-finger</keyword>
<keyword evidence="2 11" id="KW-0479">Metal-binding</keyword>
<dbReference type="AlphaFoldDB" id="A0A6P8WVE7"/>
<feature type="domain" description="C2H2-type" evidence="13">
    <location>
        <begin position="540"/>
        <end position="563"/>
    </location>
</feature>
<keyword evidence="15" id="KW-1185">Reference proteome</keyword>
<evidence type="ECO:0000256" key="1">
    <source>
        <dbReference type="ARBA" id="ARBA00004123"/>
    </source>
</evidence>
<evidence type="ECO:0000256" key="8">
    <source>
        <dbReference type="ARBA" id="ARBA00023163"/>
    </source>
</evidence>
<dbReference type="GO" id="GO:0010468">
    <property type="term" value="P:regulation of gene expression"/>
    <property type="evidence" value="ECO:0007669"/>
    <property type="project" value="TreeGrafter"/>
</dbReference>
<dbReference type="SUPFAM" id="SSF57667">
    <property type="entry name" value="beta-beta-alpha zinc fingers"/>
    <property type="match status" value="6"/>
</dbReference>
<keyword evidence="8" id="KW-0804">Transcription</keyword>
<keyword evidence="7" id="KW-0238">DNA-binding</keyword>
<feature type="domain" description="C2H2-type" evidence="13">
    <location>
        <begin position="427"/>
        <end position="454"/>
    </location>
</feature>
<dbReference type="SMART" id="SM00868">
    <property type="entry name" value="zf-AD"/>
    <property type="match status" value="1"/>
</dbReference>
<dbReference type="FunFam" id="3.30.160.60:FF:000557">
    <property type="entry name" value="zinc finger and SCAN domain-containing protein 29"/>
    <property type="match status" value="1"/>
</dbReference>
<feature type="domain" description="C2H2-type" evidence="13">
    <location>
        <begin position="399"/>
        <end position="426"/>
    </location>
</feature>
<feature type="binding site" evidence="11">
    <location>
        <position position="21"/>
    </location>
    <ligand>
        <name>Zn(2+)</name>
        <dbReference type="ChEBI" id="CHEBI:29105"/>
    </ligand>
</feature>
<feature type="domain" description="ZAD" evidence="14">
    <location>
        <begin position="16"/>
        <end position="94"/>
    </location>
</feature>
<evidence type="ECO:0000256" key="6">
    <source>
        <dbReference type="ARBA" id="ARBA00023015"/>
    </source>
</evidence>
<evidence type="ECO:0000256" key="4">
    <source>
        <dbReference type="ARBA" id="ARBA00022771"/>
    </source>
</evidence>
<evidence type="ECO:0000256" key="7">
    <source>
        <dbReference type="ARBA" id="ARBA00023125"/>
    </source>
</evidence>
<feature type="binding site" evidence="11">
    <location>
        <position position="67"/>
    </location>
    <ligand>
        <name>Zn(2+)</name>
        <dbReference type="ChEBI" id="CHEBI:29105"/>
    </ligand>
</feature>
<evidence type="ECO:0000313" key="16">
    <source>
        <dbReference type="RefSeq" id="XP_034102430.1"/>
    </source>
</evidence>
<organism evidence="15 16">
    <name type="scientific">Drosophila albomicans</name>
    <name type="common">Fruit fly</name>
    <dbReference type="NCBI Taxonomy" id="7291"/>
    <lineage>
        <taxon>Eukaryota</taxon>
        <taxon>Metazoa</taxon>
        <taxon>Ecdysozoa</taxon>
        <taxon>Arthropoda</taxon>
        <taxon>Hexapoda</taxon>
        <taxon>Insecta</taxon>
        <taxon>Pterygota</taxon>
        <taxon>Neoptera</taxon>
        <taxon>Endopterygota</taxon>
        <taxon>Diptera</taxon>
        <taxon>Brachycera</taxon>
        <taxon>Muscomorpha</taxon>
        <taxon>Ephydroidea</taxon>
        <taxon>Drosophilidae</taxon>
        <taxon>Drosophila</taxon>
    </lineage>
</organism>
<evidence type="ECO:0000256" key="2">
    <source>
        <dbReference type="ARBA" id="ARBA00022723"/>
    </source>
</evidence>
<feature type="domain" description="C2H2-type" evidence="13">
    <location>
        <begin position="343"/>
        <end position="370"/>
    </location>
</feature>
<evidence type="ECO:0000256" key="5">
    <source>
        <dbReference type="ARBA" id="ARBA00022833"/>
    </source>
</evidence>
<dbReference type="PANTHER" id="PTHR16515:SF49">
    <property type="entry name" value="GASTRULA ZINC FINGER PROTEIN XLCGF49.1-LIKE-RELATED"/>
    <property type="match status" value="1"/>
</dbReference>
<evidence type="ECO:0000259" key="13">
    <source>
        <dbReference type="PROSITE" id="PS50157"/>
    </source>
</evidence>
<dbReference type="Gene3D" id="3.40.1800.20">
    <property type="match status" value="1"/>
</dbReference>
<dbReference type="InterPro" id="IPR036236">
    <property type="entry name" value="Znf_C2H2_sf"/>
</dbReference>
<dbReference type="InterPro" id="IPR012934">
    <property type="entry name" value="Znf_AD"/>
</dbReference>
<dbReference type="GO" id="GO:0008270">
    <property type="term" value="F:zinc ion binding"/>
    <property type="evidence" value="ECO:0007669"/>
    <property type="project" value="UniProtKB-UniRule"/>
</dbReference>
<dbReference type="Gene3D" id="3.30.160.60">
    <property type="entry name" value="Classic Zinc Finger"/>
    <property type="match status" value="5"/>
</dbReference>
<comment type="subcellular location">
    <subcellularLocation>
        <location evidence="1">Nucleus</location>
    </subcellularLocation>
</comment>
<dbReference type="SMART" id="SM00355">
    <property type="entry name" value="ZnF_C2H2"/>
    <property type="match status" value="10"/>
</dbReference>
<evidence type="ECO:0000256" key="10">
    <source>
        <dbReference type="PROSITE-ProRule" id="PRU00042"/>
    </source>
</evidence>